<dbReference type="Gene3D" id="3.30.450.20">
    <property type="entry name" value="PAS domain"/>
    <property type="match status" value="2"/>
</dbReference>
<dbReference type="Gene3D" id="2.10.70.100">
    <property type="match status" value="1"/>
</dbReference>
<feature type="domain" description="PAC" evidence="2">
    <location>
        <begin position="320"/>
        <end position="372"/>
    </location>
</feature>
<evidence type="ECO:0008006" key="7">
    <source>
        <dbReference type="Google" id="ProtNLM"/>
    </source>
</evidence>
<dbReference type="PROSITE" id="PS50113">
    <property type="entry name" value="PAC"/>
    <property type="match status" value="1"/>
</dbReference>
<protein>
    <recommendedName>
        <fullName evidence="7">PAS domain S-box protein</fullName>
    </recommendedName>
</protein>
<dbReference type="SMART" id="SM01012">
    <property type="entry name" value="ANTAR"/>
    <property type="match status" value="1"/>
</dbReference>
<evidence type="ECO:0000259" key="3">
    <source>
        <dbReference type="PROSITE" id="PS50921"/>
    </source>
</evidence>
<name>A0A3M2MCT4_9ACTN</name>
<feature type="domain" description="PPM-type phosphatase" evidence="4">
    <location>
        <begin position="414"/>
        <end position="623"/>
    </location>
</feature>
<evidence type="ECO:0000313" key="6">
    <source>
        <dbReference type="Proteomes" id="UP000282674"/>
    </source>
</evidence>
<gene>
    <name evidence="5" type="ORF">EBO15_03760</name>
</gene>
<feature type="domain" description="ANTAR" evidence="3">
    <location>
        <begin position="1"/>
        <end position="61"/>
    </location>
</feature>
<dbReference type="SUPFAM" id="SSF55785">
    <property type="entry name" value="PYP-like sensor domain (PAS domain)"/>
    <property type="match status" value="2"/>
</dbReference>
<dbReference type="GO" id="GO:0016791">
    <property type="term" value="F:phosphatase activity"/>
    <property type="evidence" value="ECO:0007669"/>
    <property type="project" value="TreeGrafter"/>
</dbReference>
<dbReference type="OrthoDB" id="7943561at2"/>
<dbReference type="PROSITE" id="PS51746">
    <property type="entry name" value="PPM_2"/>
    <property type="match status" value="1"/>
</dbReference>
<dbReference type="InterPro" id="IPR036457">
    <property type="entry name" value="PPM-type-like_dom_sf"/>
</dbReference>
<dbReference type="InterPro" id="IPR005561">
    <property type="entry name" value="ANTAR"/>
</dbReference>
<dbReference type="SUPFAM" id="SSF81606">
    <property type="entry name" value="PP2C-like"/>
    <property type="match status" value="1"/>
</dbReference>
<dbReference type="GO" id="GO:0003723">
    <property type="term" value="F:RNA binding"/>
    <property type="evidence" value="ECO:0007669"/>
    <property type="project" value="InterPro"/>
</dbReference>
<evidence type="ECO:0000313" key="5">
    <source>
        <dbReference type="EMBL" id="RMI47311.1"/>
    </source>
</evidence>
<dbReference type="InterPro" id="IPR001932">
    <property type="entry name" value="PPM-type_phosphatase-like_dom"/>
</dbReference>
<reference evidence="5 6" key="1">
    <citation type="submission" date="2018-10" db="EMBL/GenBank/DDBJ databases">
        <title>Isolation from soil.</title>
        <authorList>
            <person name="Hu J."/>
        </authorList>
    </citation>
    <scope>NUCLEOTIDE SEQUENCE [LARGE SCALE GENOMIC DNA]</scope>
    <source>
        <strain evidence="5 6">NEAU-Ht49</strain>
    </source>
</reference>
<dbReference type="EMBL" id="RFFG01000004">
    <property type="protein sequence ID" value="RMI47311.1"/>
    <property type="molecule type" value="Genomic_DNA"/>
</dbReference>
<dbReference type="InterPro" id="IPR035965">
    <property type="entry name" value="PAS-like_dom_sf"/>
</dbReference>
<dbReference type="InterPro" id="IPR052016">
    <property type="entry name" value="Bact_Sigma-Reg"/>
</dbReference>
<evidence type="ECO:0000259" key="4">
    <source>
        <dbReference type="PROSITE" id="PS51746"/>
    </source>
</evidence>
<dbReference type="Pfam" id="PF08447">
    <property type="entry name" value="PAS_3"/>
    <property type="match status" value="1"/>
</dbReference>
<organism evidence="5 6">
    <name type="scientific">Actinomadura harenae</name>
    <dbReference type="NCBI Taxonomy" id="2483351"/>
    <lineage>
        <taxon>Bacteria</taxon>
        <taxon>Bacillati</taxon>
        <taxon>Actinomycetota</taxon>
        <taxon>Actinomycetes</taxon>
        <taxon>Streptosporangiales</taxon>
        <taxon>Thermomonosporaceae</taxon>
        <taxon>Actinomadura</taxon>
    </lineage>
</organism>
<dbReference type="InterPro" id="IPR000014">
    <property type="entry name" value="PAS"/>
</dbReference>
<dbReference type="PANTHER" id="PTHR43156">
    <property type="entry name" value="STAGE II SPORULATION PROTEIN E-RELATED"/>
    <property type="match status" value="1"/>
</dbReference>
<dbReference type="InterPro" id="IPR000700">
    <property type="entry name" value="PAS-assoc_C"/>
</dbReference>
<dbReference type="InterPro" id="IPR013655">
    <property type="entry name" value="PAS_fold_3"/>
</dbReference>
<sequence length="624" mass="67189">MPMSAELAGVGDGARERAVLAEARVVLADRLGCPSGEALQHLIWLARDLDLELDEAAALVVEGDRAVAENPDAPVGGVGRGAVVAEAPPAAEPVAEELLRRVAAADTAQDAVILASVQDDPGARAVLDASLTSAAHLVPVRDADGRVVDFLYAGVNASVDDLFERAPDELVGRRLLRIEPGAALSGLFAAYVRVLEGGEPFVRGPFLYSSARDGVTRASRMTVRCVPVRTGVVVSWRYLRGEDRMRWRLERAERLVAIGFAEWDLATGRITGSPQMAANYGLDAVDGTLVPDELGAVIHGEDRELISEGLRTLFARREPVEVEHRVVLPSGRQRHLWVFAEPVLDASGRPVTINLVSQDITRRRGVERALARTRREILRQQALNAQERRVTATLRRAILPDPESGGVRRLPGVRIAVRSLAAESEARIGGDWFATRSLPDGRALMAVGDAAGHGLPAAAAMARMRNGLLGMAYTGRSPGRLVGWLNDLVGDLEPAATGTAVVAHFEPQSRYLEWASAGHPPPVLLRDGRAGPLAAEADPLLGAVPDYDYGTNSTLLKPGDLVLFYTDGLVERRDADLEDGIARLSEILCECEDPEPDAVLDRVLERIEHDRSADDTTLFAFRVV</sequence>
<evidence type="ECO:0000259" key="2">
    <source>
        <dbReference type="PROSITE" id="PS50113"/>
    </source>
</evidence>
<keyword evidence="1" id="KW-0378">Hydrolase</keyword>
<dbReference type="PROSITE" id="PS50921">
    <property type="entry name" value="ANTAR"/>
    <property type="match status" value="1"/>
</dbReference>
<accession>A0A3M2MCT4</accession>
<keyword evidence="6" id="KW-1185">Reference proteome</keyword>
<dbReference type="SMART" id="SM00331">
    <property type="entry name" value="PP2C_SIG"/>
    <property type="match status" value="1"/>
</dbReference>
<dbReference type="Gene3D" id="3.60.40.10">
    <property type="entry name" value="PPM-type phosphatase domain"/>
    <property type="match status" value="1"/>
</dbReference>
<dbReference type="CDD" id="cd00130">
    <property type="entry name" value="PAS"/>
    <property type="match status" value="1"/>
</dbReference>
<dbReference type="Proteomes" id="UP000282674">
    <property type="component" value="Unassembled WGS sequence"/>
</dbReference>
<proteinExistence type="predicted"/>
<comment type="caution">
    <text evidence="5">The sequence shown here is derived from an EMBL/GenBank/DDBJ whole genome shotgun (WGS) entry which is preliminary data.</text>
</comment>
<evidence type="ECO:0000256" key="1">
    <source>
        <dbReference type="ARBA" id="ARBA00022801"/>
    </source>
</evidence>
<dbReference type="AlphaFoldDB" id="A0A3M2MCT4"/>
<dbReference type="Pfam" id="PF07228">
    <property type="entry name" value="SpoIIE"/>
    <property type="match status" value="1"/>
</dbReference>
<dbReference type="PANTHER" id="PTHR43156:SF2">
    <property type="entry name" value="STAGE II SPORULATION PROTEIN E"/>
    <property type="match status" value="1"/>
</dbReference>